<keyword evidence="5" id="KW-1185">Reference proteome</keyword>
<evidence type="ECO:0000256" key="1">
    <source>
        <dbReference type="ARBA" id="ARBA00022500"/>
    </source>
</evidence>
<dbReference type="EMBL" id="FOIL01000053">
    <property type="protein sequence ID" value="SET84774.1"/>
    <property type="molecule type" value="Genomic_DNA"/>
</dbReference>
<sequence>MELISKEEIDILGEIANISMGNAATALSIMLNQRVDITTPRISVINRSESLDDYEKTCIFVQIHYVKGLSGNNVLILKEHDVLSMTDMMMGGDGTSPDPEVNEMHLSAASEAMNQMMGKAATSMATLYDTMVDISTPDVHKIDVESVKTFEKMFESNSEKFIKISFRIEVSNVIDSTMVQLYPVSFAMEMVEKFRQRKAAGAIGKE</sequence>
<dbReference type="InterPro" id="IPR007597">
    <property type="entry name" value="CheC"/>
</dbReference>
<accession>A0A1I0HNT5</accession>
<evidence type="ECO:0000313" key="4">
    <source>
        <dbReference type="EMBL" id="SFR75897.1"/>
    </source>
</evidence>
<dbReference type="CDD" id="cd17907">
    <property type="entry name" value="FliY_FliN-Y"/>
    <property type="match status" value="1"/>
</dbReference>
<gene>
    <name evidence="4" type="ORF">SAMN02910262_01362</name>
    <name evidence="3" type="ORF">SAMN04487771_10531</name>
</gene>
<dbReference type="Gene3D" id="3.40.1550.10">
    <property type="entry name" value="CheC-like"/>
    <property type="match status" value="1"/>
</dbReference>
<dbReference type="OrthoDB" id="9773459at2"/>
<dbReference type="NCBIfam" id="NF005995">
    <property type="entry name" value="PRK08119.1"/>
    <property type="match status" value="1"/>
</dbReference>
<dbReference type="Proteomes" id="UP000214760">
    <property type="component" value="Unassembled WGS sequence"/>
</dbReference>
<evidence type="ECO:0000313" key="5">
    <source>
        <dbReference type="Proteomes" id="UP000199820"/>
    </source>
</evidence>
<name>A0A1I0HNT5_9FIRM</name>
<dbReference type="eggNOG" id="COG1776">
    <property type="taxonomic scope" value="Bacteria"/>
</dbReference>
<protein>
    <submittedName>
        <fullName evidence="3">Flagellar motor switch protein FliN/FliY</fullName>
    </submittedName>
</protein>
<reference evidence="5 6" key="1">
    <citation type="submission" date="2016-10" db="EMBL/GenBank/DDBJ databases">
        <authorList>
            <person name="de Groot N.N."/>
        </authorList>
    </citation>
    <scope>NUCLEOTIDE SEQUENCE [LARGE SCALE GENOMIC DNA]</scope>
    <source>
        <strain evidence="4 6">F</strain>
        <strain evidence="3 5">KH1P1</strain>
    </source>
</reference>
<keyword evidence="3" id="KW-0966">Cell projection</keyword>
<feature type="domain" description="CheC-like protein" evidence="2">
    <location>
        <begin position="8"/>
        <end position="43"/>
    </location>
</feature>
<evidence type="ECO:0000259" key="2">
    <source>
        <dbReference type="Pfam" id="PF04509"/>
    </source>
</evidence>
<dbReference type="Proteomes" id="UP000199820">
    <property type="component" value="Unassembled WGS sequence"/>
</dbReference>
<evidence type="ECO:0000313" key="3">
    <source>
        <dbReference type="EMBL" id="SET84774.1"/>
    </source>
</evidence>
<organism evidence="3 5">
    <name type="scientific">[Clostridium] aminophilum</name>
    <dbReference type="NCBI Taxonomy" id="1526"/>
    <lineage>
        <taxon>Bacteria</taxon>
        <taxon>Bacillati</taxon>
        <taxon>Bacillota</taxon>
        <taxon>Clostridia</taxon>
        <taxon>Lachnospirales</taxon>
        <taxon>Lachnospiraceae</taxon>
    </lineage>
</organism>
<dbReference type="EMBL" id="FOZC01000006">
    <property type="protein sequence ID" value="SFR75897.1"/>
    <property type="molecule type" value="Genomic_DNA"/>
</dbReference>
<dbReference type="InterPro" id="IPR028976">
    <property type="entry name" value="CheC-like_sf"/>
</dbReference>
<dbReference type="Pfam" id="PF04509">
    <property type="entry name" value="CheC"/>
    <property type="match status" value="2"/>
</dbReference>
<dbReference type="GO" id="GO:0006935">
    <property type="term" value="P:chemotaxis"/>
    <property type="evidence" value="ECO:0007669"/>
    <property type="project" value="UniProtKB-KW"/>
</dbReference>
<dbReference type="SUPFAM" id="SSF103039">
    <property type="entry name" value="CheC-like"/>
    <property type="match status" value="1"/>
</dbReference>
<keyword evidence="3" id="KW-0282">Flagellum</keyword>
<keyword evidence="1" id="KW-0145">Chemotaxis</keyword>
<dbReference type="STRING" id="1526.SAMN02910262_01362"/>
<keyword evidence="3" id="KW-0969">Cilium</keyword>
<dbReference type="PANTHER" id="PTHR43484:SF1">
    <property type="entry name" value="FLAGELLAR MOTOR SWITCH PROTEIN FLIN"/>
    <property type="match status" value="1"/>
</dbReference>
<dbReference type="PANTHER" id="PTHR43484">
    <property type="match status" value="1"/>
</dbReference>
<dbReference type="AlphaFoldDB" id="A0A1I0HNT5"/>
<dbReference type="RefSeq" id="WP_038288057.1">
    <property type="nucleotide sequence ID" value="NZ_FOIL01000053.1"/>
</dbReference>
<evidence type="ECO:0000313" key="6">
    <source>
        <dbReference type="Proteomes" id="UP000214760"/>
    </source>
</evidence>
<dbReference type="InterPro" id="IPR051469">
    <property type="entry name" value="FliN/MopA/SpaO"/>
</dbReference>
<feature type="domain" description="CheC-like protein" evidence="2">
    <location>
        <begin position="104"/>
        <end position="139"/>
    </location>
</feature>
<proteinExistence type="predicted"/>
<dbReference type="GO" id="GO:0016787">
    <property type="term" value="F:hydrolase activity"/>
    <property type="evidence" value="ECO:0007669"/>
    <property type="project" value="InterPro"/>
</dbReference>